<dbReference type="PANTHER" id="PTHR13954">
    <property type="entry name" value="IRE1-RELATED"/>
    <property type="match status" value="1"/>
</dbReference>
<dbReference type="PANTHER" id="PTHR13954:SF6">
    <property type="entry name" value="NON-SPECIFIC SERINE_THREONINE PROTEIN KINASE"/>
    <property type="match status" value="1"/>
</dbReference>
<evidence type="ECO:0000256" key="1">
    <source>
        <dbReference type="SAM" id="Phobius"/>
    </source>
</evidence>
<feature type="domain" description="Protein kinase" evidence="2">
    <location>
        <begin position="1"/>
        <end position="201"/>
    </location>
</feature>
<dbReference type="GO" id="GO:0051082">
    <property type="term" value="F:unfolded protein binding"/>
    <property type="evidence" value="ECO:0007669"/>
    <property type="project" value="TreeGrafter"/>
</dbReference>
<dbReference type="GO" id="GO:0004521">
    <property type="term" value="F:RNA endonuclease activity"/>
    <property type="evidence" value="ECO:0007669"/>
    <property type="project" value="InterPro"/>
</dbReference>
<dbReference type="Proteomes" id="UP001054945">
    <property type="component" value="Unassembled WGS sequence"/>
</dbReference>
<dbReference type="EMBL" id="BPLR01013202">
    <property type="protein sequence ID" value="GIY59431.1"/>
    <property type="molecule type" value="Genomic_DNA"/>
</dbReference>
<feature type="transmembrane region" description="Helical" evidence="1">
    <location>
        <begin position="394"/>
        <end position="415"/>
    </location>
</feature>
<proteinExistence type="predicted"/>
<evidence type="ECO:0000313" key="4">
    <source>
        <dbReference type="Proteomes" id="UP001054945"/>
    </source>
</evidence>
<dbReference type="InterPro" id="IPR045133">
    <property type="entry name" value="IRE1/2-like"/>
</dbReference>
<reference evidence="3 4" key="1">
    <citation type="submission" date="2021-06" db="EMBL/GenBank/DDBJ databases">
        <title>Caerostris extrusa draft genome.</title>
        <authorList>
            <person name="Kono N."/>
            <person name="Arakawa K."/>
        </authorList>
    </citation>
    <scope>NUCLEOTIDE SEQUENCE [LARGE SCALE GENOMIC DNA]</scope>
</reference>
<dbReference type="GO" id="GO:0004674">
    <property type="term" value="F:protein serine/threonine kinase activity"/>
    <property type="evidence" value="ECO:0007669"/>
    <property type="project" value="InterPro"/>
</dbReference>
<dbReference type="GO" id="GO:0070059">
    <property type="term" value="P:intrinsic apoptotic signaling pathway in response to endoplasmic reticulum stress"/>
    <property type="evidence" value="ECO:0007669"/>
    <property type="project" value="TreeGrafter"/>
</dbReference>
<comment type="caution">
    <text evidence="3">The sequence shown here is derived from an EMBL/GenBank/DDBJ whole genome shotgun (WGS) entry which is preliminary data.</text>
</comment>
<dbReference type="GO" id="GO:0036498">
    <property type="term" value="P:IRE1-mediated unfolded protein response"/>
    <property type="evidence" value="ECO:0007669"/>
    <property type="project" value="TreeGrafter"/>
</dbReference>
<dbReference type="GO" id="GO:1990604">
    <property type="term" value="C:IRE1-TRAF2-ASK1 complex"/>
    <property type="evidence" value="ECO:0007669"/>
    <property type="project" value="TreeGrafter"/>
</dbReference>
<dbReference type="InterPro" id="IPR011009">
    <property type="entry name" value="Kinase-like_dom_sf"/>
</dbReference>
<dbReference type="InterPro" id="IPR000719">
    <property type="entry name" value="Prot_kinase_dom"/>
</dbReference>
<keyword evidence="4" id="KW-1185">Reference proteome</keyword>
<dbReference type="SUPFAM" id="SSF56112">
    <property type="entry name" value="Protein kinase-like (PK-like)"/>
    <property type="match status" value="1"/>
</dbReference>
<dbReference type="GO" id="GO:0005524">
    <property type="term" value="F:ATP binding"/>
    <property type="evidence" value="ECO:0007669"/>
    <property type="project" value="InterPro"/>
</dbReference>
<evidence type="ECO:0000259" key="2">
    <source>
        <dbReference type="PROSITE" id="PS50011"/>
    </source>
</evidence>
<feature type="transmembrane region" description="Helical" evidence="1">
    <location>
        <begin position="358"/>
        <end position="382"/>
    </location>
</feature>
<keyword evidence="1" id="KW-1133">Transmembrane helix</keyword>
<name>A0AAV4UNZ0_CAEEX</name>
<dbReference type="PROSITE" id="PS50011">
    <property type="entry name" value="PROTEIN_KINASE_DOM"/>
    <property type="match status" value="1"/>
</dbReference>
<evidence type="ECO:0000313" key="3">
    <source>
        <dbReference type="EMBL" id="GIY59431.1"/>
    </source>
</evidence>
<gene>
    <name evidence="3" type="primary">AVEN_273406_1</name>
    <name evidence="3" type="ORF">CEXT_444981</name>
</gene>
<feature type="transmembrane region" description="Helical" evidence="1">
    <location>
        <begin position="229"/>
        <end position="254"/>
    </location>
</feature>
<keyword evidence="1" id="KW-0472">Membrane</keyword>
<accession>A0AAV4UNZ0</accession>
<organism evidence="3 4">
    <name type="scientific">Caerostris extrusa</name>
    <name type="common">Bark spider</name>
    <name type="synonym">Caerostris bankana</name>
    <dbReference type="NCBI Taxonomy" id="172846"/>
    <lineage>
        <taxon>Eukaryota</taxon>
        <taxon>Metazoa</taxon>
        <taxon>Ecdysozoa</taxon>
        <taxon>Arthropoda</taxon>
        <taxon>Chelicerata</taxon>
        <taxon>Arachnida</taxon>
        <taxon>Araneae</taxon>
        <taxon>Araneomorphae</taxon>
        <taxon>Entelegynae</taxon>
        <taxon>Araneoidea</taxon>
        <taxon>Araneidae</taxon>
        <taxon>Caerostris</taxon>
    </lineage>
</organism>
<keyword evidence="1" id="KW-0812">Transmembrane</keyword>
<dbReference type="Gene3D" id="1.10.510.10">
    <property type="entry name" value="Transferase(Phosphotransferase) domain 1"/>
    <property type="match status" value="1"/>
</dbReference>
<feature type="transmembrane region" description="Helical" evidence="1">
    <location>
        <begin position="266"/>
        <end position="290"/>
    </location>
</feature>
<protein>
    <recommendedName>
        <fullName evidence="2">Protein kinase domain-containing protein</fullName>
    </recommendedName>
</protein>
<feature type="transmembrane region" description="Helical" evidence="1">
    <location>
        <begin position="296"/>
        <end position="316"/>
    </location>
</feature>
<sequence length="496" mass="56462">MNFITELCEYSLPQYLKTAKINKYFPGPVFRKFLVIDFLKVSDIYIKNESSMVISKYPSNILITTDHRLKIADYYLLDVFPLTWGMKILDLKFRPIGSNISKFCWRSTELILAENEVDARASISLASDVQLCGMLTFYILSDGKHPFGLSEQECQENIRQGLPKRLHCLESIEARDLVNESVRSKASERPNIEVMVSKPTRIAEEFKESCIEAKDWFHQHFPLPSVKKYAISACVLSFLLPVSTTVVTSIFVMTDVDGHRSMINKLYFTSNSTVSSEILFGIMSVGLQILTTVHFFIFPALTMTLLSFIYSSYIDILKHRLVSTRQNLFKNVTQRTISDALDFLTAARKIHGDIEESVSFIAFLAYALTFENILNLVCIFSNDFLASMVVLRALYSINNFLCTTIWFIVLTLCGSKANCIGFLLKSLSQDIITHQNIVSKQRGNKELLYLHLLKDCSKLNLRFTGFGMFLVDKKLFLSTSGVLLTYGVLFGRDLRA</sequence>
<dbReference type="AlphaFoldDB" id="A0AAV4UNZ0"/>